<name>A0A822YVQ0_NELNU</name>
<reference evidence="2 3" key="1">
    <citation type="journal article" date="2020" name="Mol. Biol. Evol.">
        <title>Distinct Expression and Methylation Patterns for Genes with Different Fates following a Single Whole-Genome Duplication in Flowering Plants.</title>
        <authorList>
            <person name="Shi T."/>
            <person name="Rahmani R.S."/>
            <person name="Gugger P.F."/>
            <person name="Wang M."/>
            <person name="Li H."/>
            <person name="Zhang Y."/>
            <person name="Li Z."/>
            <person name="Wang Q."/>
            <person name="Van de Peer Y."/>
            <person name="Marchal K."/>
            <person name="Chen J."/>
        </authorList>
    </citation>
    <scope>NUCLEOTIDE SEQUENCE [LARGE SCALE GENOMIC DNA]</scope>
    <source>
        <tissue evidence="2">Leaf</tissue>
    </source>
</reference>
<dbReference type="PANTHER" id="PTHR36410">
    <property type="entry name" value="EXPRESSED PROTEIN"/>
    <property type="match status" value="1"/>
</dbReference>
<evidence type="ECO:0000313" key="2">
    <source>
        <dbReference type="EMBL" id="DAD36762.1"/>
    </source>
</evidence>
<evidence type="ECO:0000313" key="3">
    <source>
        <dbReference type="Proteomes" id="UP000607653"/>
    </source>
</evidence>
<evidence type="ECO:0000256" key="1">
    <source>
        <dbReference type="SAM" id="Phobius"/>
    </source>
</evidence>
<proteinExistence type="predicted"/>
<accession>A0A822YVQ0</accession>
<dbReference type="AlphaFoldDB" id="A0A822YVQ0"/>
<dbReference type="Proteomes" id="UP000607653">
    <property type="component" value="Unassembled WGS sequence"/>
</dbReference>
<feature type="transmembrane region" description="Helical" evidence="1">
    <location>
        <begin position="51"/>
        <end position="73"/>
    </location>
</feature>
<keyword evidence="1" id="KW-0472">Membrane</keyword>
<feature type="transmembrane region" description="Helical" evidence="1">
    <location>
        <begin position="93"/>
        <end position="112"/>
    </location>
</feature>
<keyword evidence="1" id="KW-0812">Transmembrane</keyword>
<keyword evidence="3" id="KW-1185">Reference proteome</keyword>
<keyword evidence="1" id="KW-1133">Transmembrane helix</keyword>
<dbReference type="EMBL" id="DUZY01000004">
    <property type="protein sequence ID" value="DAD36762.1"/>
    <property type="molecule type" value="Genomic_DNA"/>
</dbReference>
<gene>
    <name evidence="2" type="ORF">HUJ06_007403</name>
</gene>
<protein>
    <submittedName>
        <fullName evidence="2">Uncharacterized protein</fullName>
    </submittedName>
</protein>
<organism evidence="2 3">
    <name type="scientific">Nelumbo nucifera</name>
    <name type="common">Sacred lotus</name>
    <dbReference type="NCBI Taxonomy" id="4432"/>
    <lineage>
        <taxon>Eukaryota</taxon>
        <taxon>Viridiplantae</taxon>
        <taxon>Streptophyta</taxon>
        <taxon>Embryophyta</taxon>
        <taxon>Tracheophyta</taxon>
        <taxon>Spermatophyta</taxon>
        <taxon>Magnoliopsida</taxon>
        <taxon>Proteales</taxon>
        <taxon>Nelumbonaceae</taxon>
        <taxon>Nelumbo</taxon>
    </lineage>
</organism>
<dbReference type="PANTHER" id="PTHR36410:SF1">
    <property type="entry name" value="EXPRESSED PROTEIN"/>
    <property type="match status" value="1"/>
</dbReference>
<comment type="caution">
    <text evidence="2">The sequence shown here is derived from an EMBL/GenBank/DDBJ whole genome shotgun (WGS) entry which is preliminary data.</text>
</comment>
<sequence>MSDSFGVGYTTRSDEEGFEGIYGGNQALLKSIVDKACNLEIKVWMALSSKYILLAPWLPLISQTITTGMTFFMRSIRFPFLQGGHHHVTLIPFLVYKFLALVLSTQFTTAAINRPSDI</sequence>